<dbReference type="EMBL" id="FMAU01000008">
    <property type="protein sequence ID" value="SCC33017.1"/>
    <property type="molecule type" value="Genomic_DNA"/>
</dbReference>
<reference evidence="3" key="1">
    <citation type="submission" date="2016-08" db="EMBL/GenBank/DDBJ databases">
        <authorList>
            <person name="Varghese N."/>
            <person name="Submissions Spin"/>
        </authorList>
    </citation>
    <scope>NUCLEOTIDE SEQUENCE [LARGE SCALE GENOMIC DNA]</scope>
    <source>
        <strain evidence="3">SGD-1123</strain>
    </source>
</reference>
<dbReference type="AlphaFoldDB" id="A0A1C4DNU2"/>
<dbReference type="Pfam" id="PF14115">
    <property type="entry name" value="YuzL"/>
    <property type="match status" value="1"/>
</dbReference>
<sequence>MAKRKKDPSRAGVSAASVKGNAGPTVEADGGGKVNSQNNQFKKQ</sequence>
<name>A0A1C4DNU2_9BACI</name>
<keyword evidence="3" id="KW-1185">Reference proteome</keyword>
<evidence type="ECO:0000256" key="1">
    <source>
        <dbReference type="SAM" id="MobiDB-lite"/>
    </source>
</evidence>
<dbReference type="Proteomes" id="UP000181997">
    <property type="component" value="Unassembled WGS sequence"/>
</dbReference>
<accession>A0A1C4DNU2</accession>
<dbReference type="OrthoDB" id="2931175at2"/>
<organism evidence="2 3">
    <name type="scientific">[Bacillus] enclensis</name>
    <dbReference type="NCBI Taxonomy" id="1402860"/>
    <lineage>
        <taxon>Bacteria</taxon>
        <taxon>Bacillati</taxon>
        <taxon>Bacillota</taxon>
        <taxon>Bacilli</taxon>
        <taxon>Bacillales</taxon>
        <taxon>Bacillaceae</taxon>
        <taxon>Rossellomorea</taxon>
    </lineage>
</organism>
<dbReference type="InterPro" id="IPR025625">
    <property type="entry name" value="YuzL"/>
</dbReference>
<gene>
    <name evidence="2" type="ORF">GA0061094_4027</name>
</gene>
<proteinExistence type="predicted"/>
<evidence type="ECO:0000313" key="2">
    <source>
        <dbReference type="EMBL" id="SCC33017.1"/>
    </source>
</evidence>
<feature type="region of interest" description="Disordered" evidence="1">
    <location>
        <begin position="1"/>
        <end position="44"/>
    </location>
</feature>
<feature type="compositionally biased region" description="Polar residues" evidence="1">
    <location>
        <begin position="34"/>
        <end position="44"/>
    </location>
</feature>
<evidence type="ECO:0000313" key="3">
    <source>
        <dbReference type="Proteomes" id="UP000181997"/>
    </source>
</evidence>
<protein>
    <submittedName>
        <fullName evidence="2">YuzL-like protein</fullName>
    </submittedName>
</protein>
<dbReference type="RefSeq" id="WP_074440089.1">
    <property type="nucleotide sequence ID" value="NZ_FMAU01000008.1"/>
</dbReference>